<evidence type="ECO:0000313" key="1">
    <source>
        <dbReference type="EMBL" id="EUJ21525.1"/>
    </source>
</evidence>
<organism evidence="1 2">
    <name type="scientific">Listeria aquatica FSL S10-1188</name>
    <dbReference type="NCBI Taxonomy" id="1265818"/>
    <lineage>
        <taxon>Bacteria</taxon>
        <taxon>Bacillati</taxon>
        <taxon>Bacillota</taxon>
        <taxon>Bacilli</taxon>
        <taxon>Bacillales</taxon>
        <taxon>Listeriaceae</taxon>
        <taxon>Listeria</taxon>
    </lineage>
</organism>
<proteinExistence type="predicted"/>
<reference evidence="1 2" key="1">
    <citation type="journal article" date="2014" name="Int. J. Syst. Evol. Microbiol.">
        <title>Listeria floridensis sp. nov., Listeria aquatica sp. nov., Listeria cornellensis sp. nov., Listeria riparia sp. nov. and Listeria grandensis sp. nov., from agricultural and natural environments.</title>
        <authorList>
            <person name="den Bakker H.C."/>
            <person name="Warchocki S."/>
            <person name="Wright E.M."/>
            <person name="Allred A.F."/>
            <person name="Ahlstrom C."/>
            <person name="Manuel C.S."/>
            <person name="Stasiewicz M.J."/>
            <person name="Burrell A."/>
            <person name="Roof S."/>
            <person name="Strawn L."/>
            <person name="Fortes E.D."/>
            <person name="Nightingale K.K."/>
            <person name="Kephart D."/>
            <person name="Wiedmann M."/>
        </authorList>
    </citation>
    <scope>NUCLEOTIDE SEQUENCE [LARGE SCALE GENOMIC DNA]</scope>
    <source>
        <strain evidence="1 2">FSL S10-1188</strain>
    </source>
</reference>
<dbReference type="AlphaFoldDB" id="W7BA09"/>
<accession>W7BA09</accession>
<protein>
    <submittedName>
        <fullName evidence="1">Uncharacterized protein</fullName>
    </submittedName>
</protein>
<dbReference type="EMBL" id="AOCG01000002">
    <property type="protein sequence ID" value="EUJ21525.1"/>
    <property type="molecule type" value="Genomic_DNA"/>
</dbReference>
<keyword evidence="2" id="KW-1185">Reference proteome</keyword>
<gene>
    <name evidence="1" type="ORF">MAQA_02292</name>
</gene>
<dbReference type="Proteomes" id="UP000019246">
    <property type="component" value="Unassembled WGS sequence"/>
</dbReference>
<comment type="caution">
    <text evidence="1">The sequence shown here is derived from an EMBL/GenBank/DDBJ whole genome shotgun (WGS) entry which is preliminary data.</text>
</comment>
<name>W7BA09_9LIST</name>
<sequence>MKKTLKNFLKKNNIDPIYFPYKISKRFKNIYISKVYIPEFTPAFIAGQPMLGHDKYETYLVEGTTYRKDILPYP</sequence>
<evidence type="ECO:0000313" key="2">
    <source>
        <dbReference type="Proteomes" id="UP000019246"/>
    </source>
</evidence>